<dbReference type="PROSITE" id="PS52016">
    <property type="entry name" value="TONB_DEPENDENT_REC_3"/>
    <property type="match status" value="1"/>
</dbReference>
<dbReference type="InterPro" id="IPR000531">
    <property type="entry name" value="Beta-barrel_TonB"/>
</dbReference>
<keyword evidence="7" id="KW-0675">Receptor</keyword>
<dbReference type="PROSITE" id="PS01156">
    <property type="entry name" value="TONB_DEPENDENT_REC_2"/>
    <property type="match status" value="1"/>
</dbReference>
<evidence type="ECO:0000259" key="5">
    <source>
        <dbReference type="Pfam" id="PF00593"/>
    </source>
</evidence>
<evidence type="ECO:0000256" key="1">
    <source>
        <dbReference type="PROSITE-ProRule" id="PRU01360"/>
    </source>
</evidence>
<comment type="subcellular location">
    <subcellularLocation>
        <location evidence="1">Cell outer membrane</location>
        <topology evidence="1">Multi-pass membrane protein</topology>
    </subcellularLocation>
</comment>
<accession>A0ABS6SQT0</accession>
<feature type="short sequence motif" description="TonB C-terminal box" evidence="2">
    <location>
        <begin position="730"/>
        <end position="747"/>
    </location>
</feature>
<keyword evidence="4" id="KW-0732">Signal</keyword>
<feature type="signal peptide" evidence="4">
    <location>
        <begin position="1"/>
        <end position="22"/>
    </location>
</feature>
<reference evidence="7 8" key="1">
    <citation type="submission" date="2021-04" db="EMBL/GenBank/DDBJ databases">
        <authorList>
            <person name="Pira H."/>
            <person name="Risdian C."/>
            <person name="Wink J."/>
        </authorList>
    </citation>
    <scope>NUCLEOTIDE SEQUENCE [LARGE SCALE GENOMIC DNA]</scope>
    <source>
        <strain evidence="7 8">WH131</strain>
    </source>
</reference>
<name>A0ABS6SQT0_9SPHN</name>
<organism evidence="7 8">
    <name type="scientific">Erythrobacter ani</name>
    <dbReference type="NCBI Taxonomy" id="2827235"/>
    <lineage>
        <taxon>Bacteria</taxon>
        <taxon>Pseudomonadati</taxon>
        <taxon>Pseudomonadota</taxon>
        <taxon>Alphaproteobacteria</taxon>
        <taxon>Sphingomonadales</taxon>
        <taxon>Erythrobacteraceae</taxon>
        <taxon>Erythrobacter/Porphyrobacter group</taxon>
        <taxon>Erythrobacter</taxon>
    </lineage>
</organism>
<keyword evidence="1" id="KW-1134">Transmembrane beta strand</keyword>
<dbReference type="InterPro" id="IPR010917">
    <property type="entry name" value="TonB_rcpt_CS"/>
</dbReference>
<evidence type="ECO:0000256" key="3">
    <source>
        <dbReference type="RuleBase" id="RU003357"/>
    </source>
</evidence>
<dbReference type="Pfam" id="PF07715">
    <property type="entry name" value="Plug"/>
    <property type="match status" value="1"/>
</dbReference>
<protein>
    <submittedName>
        <fullName evidence="7">TonB-dependent receptor</fullName>
    </submittedName>
</protein>
<keyword evidence="8" id="KW-1185">Reference proteome</keyword>
<keyword evidence="3" id="KW-0798">TonB box</keyword>
<evidence type="ECO:0000256" key="2">
    <source>
        <dbReference type="PROSITE-ProRule" id="PRU10144"/>
    </source>
</evidence>
<comment type="similarity">
    <text evidence="1 3">Belongs to the TonB-dependent receptor family.</text>
</comment>
<feature type="domain" description="TonB-dependent receptor-like beta-barrel" evidence="5">
    <location>
        <begin position="277"/>
        <end position="717"/>
    </location>
</feature>
<keyword evidence="1" id="KW-0998">Cell outer membrane</keyword>
<evidence type="ECO:0000256" key="4">
    <source>
        <dbReference type="SAM" id="SignalP"/>
    </source>
</evidence>
<dbReference type="Pfam" id="PF00593">
    <property type="entry name" value="TonB_dep_Rec_b-barrel"/>
    <property type="match status" value="1"/>
</dbReference>
<keyword evidence="1 3" id="KW-0472">Membrane</keyword>
<sequence>MLHRYRATASLIAIALAAPAYANEKDPTDERQSQDGIANPSESIIVIGGRIDAYEVAGAADLIDGEELSEFEHGDVNRVLRQVPGVNIQEEDSFGLFPNIGLRGAPVERSSNITLMEDGVLIAPAPYAAPAAYYFPAIGRMDAVEVIKGAGSVRYGPRTIGGAINFRSTPIPTESLAGEASGQLGSRGYYQGHGWIGASAGNFGALVESYQQGSDGFKTIDGLPGAETGFQRQDYRARFAVHTSPDSPVDARLEFAYGRSELEANETYLGLADADFASDPYRRYSASQRDVFTGEHDQYRLTGTLRLPDDTQFAVTLYRNDFTRSWSKLQDIDFDGDGSFDAIQPVFDAPSSNERGLAILRGAECAEGALRIRNNNRVYRSEGVQLSFERPFETGEVRHNLAASLRYHEDEEDRLQNEEFYTQTDGDLVFVRQTAPGAQANREAKAKAIAFYLENRIEIGGLTLTPGIRYEGIDLTRLDYDRADPARLDGPARIRKTNVDEWLPALGATYALGDVLLIAGASRGFSPPGPGNPEARAEKSWNYEFGGRFRNGAIQASAIAFYSDYSNLLGNCTQSVGCSVGDIGDQFNAGAVSVKGLELAASTEHQVGREISIPFSVVYTLTDAQFESSFESAFFGSVSQGDALPYIARHQFYAETGLAFGPASLLVSANYTSQVRTEAGSGDISPDERIDERIVFDLAGRFALTEGLSLFARVDNLFDNAYAVARRPSGLRPGAPRRFVAGASVRF</sequence>
<proteinExistence type="inferred from homology"/>
<dbReference type="PANTHER" id="PTHR30442:SF0">
    <property type="entry name" value="FE(3+) DICITRATE TRANSPORT PROTEIN FECA"/>
    <property type="match status" value="1"/>
</dbReference>
<evidence type="ECO:0000259" key="6">
    <source>
        <dbReference type="Pfam" id="PF07715"/>
    </source>
</evidence>
<feature type="chain" id="PRO_5045089655" evidence="4">
    <location>
        <begin position="23"/>
        <end position="747"/>
    </location>
</feature>
<dbReference type="EMBL" id="JAGSPB010000003">
    <property type="protein sequence ID" value="MBV7267409.1"/>
    <property type="molecule type" value="Genomic_DNA"/>
</dbReference>
<dbReference type="InterPro" id="IPR012910">
    <property type="entry name" value="Plug_dom"/>
</dbReference>
<evidence type="ECO:0000313" key="8">
    <source>
        <dbReference type="Proteomes" id="UP000699975"/>
    </source>
</evidence>
<keyword evidence="1" id="KW-0813">Transport</keyword>
<evidence type="ECO:0000313" key="7">
    <source>
        <dbReference type="EMBL" id="MBV7267409.1"/>
    </source>
</evidence>
<dbReference type="Proteomes" id="UP000699975">
    <property type="component" value="Unassembled WGS sequence"/>
</dbReference>
<feature type="domain" description="TonB-dependent receptor plug" evidence="6">
    <location>
        <begin position="54"/>
        <end position="163"/>
    </location>
</feature>
<gene>
    <name evidence="7" type="ORF">KCG45_14575</name>
</gene>
<dbReference type="InterPro" id="IPR039426">
    <property type="entry name" value="TonB-dep_rcpt-like"/>
</dbReference>
<keyword evidence="1" id="KW-0812">Transmembrane</keyword>
<dbReference type="PANTHER" id="PTHR30442">
    <property type="entry name" value="IRON III DICITRATE TRANSPORT PROTEIN FECA"/>
    <property type="match status" value="1"/>
</dbReference>
<comment type="caution">
    <text evidence="7">The sequence shown here is derived from an EMBL/GenBank/DDBJ whole genome shotgun (WGS) entry which is preliminary data.</text>
</comment>